<feature type="compositionally biased region" description="Acidic residues" evidence="1">
    <location>
        <begin position="50"/>
        <end position="64"/>
    </location>
</feature>
<evidence type="ECO:0000256" key="1">
    <source>
        <dbReference type="SAM" id="MobiDB-lite"/>
    </source>
</evidence>
<dbReference type="AlphaFoldDB" id="A0A392S041"/>
<accession>A0A392S041</accession>
<feature type="region of interest" description="Disordered" evidence="1">
    <location>
        <begin position="33"/>
        <end position="64"/>
    </location>
</feature>
<sequence length="64" mass="6961">MIADLKDVSKALGEKKFKLDRVTQALVLEEEAVAVENEEGQPEGTATGDNVEDQLEDTDESPTI</sequence>
<reference evidence="2 3" key="1">
    <citation type="journal article" date="2018" name="Front. Plant Sci.">
        <title>Red Clover (Trifolium pratense) and Zigzag Clover (T. medium) - A Picture of Genomic Similarities and Differences.</title>
        <authorList>
            <person name="Dluhosova J."/>
            <person name="Istvanek J."/>
            <person name="Nedelnik J."/>
            <person name="Repkova J."/>
        </authorList>
    </citation>
    <scope>NUCLEOTIDE SEQUENCE [LARGE SCALE GENOMIC DNA]</scope>
    <source>
        <strain evidence="3">cv. 10/8</strain>
        <tissue evidence="2">Leaf</tissue>
    </source>
</reference>
<evidence type="ECO:0000313" key="3">
    <source>
        <dbReference type="Proteomes" id="UP000265520"/>
    </source>
</evidence>
<protein>
    <submittedName>
        <fullName evidence="2">Uncharacterized protein</fullName>
    </submittedName>
</protein>
<dbReference type="EMBL" id="LXQA010289122">
    <property type="protein sequence ID" value="MCI41196.1"/>
    <property type="molecule type" value="Genomic_DNA"/>
</dbReference>
<evidence type="ECO:0000313" key="2">
    <source>
        <dbReference type="EMBL" id="MCI41196.1"/>
    </source>
</evidence>
<keyword evidence="3" id="KW-1185">Reference proteome</keyword>
<dbReference type="Proteomes" id="UP000265520">
    <property type="component" value="Unassembled WGS sequence"/>
</dbReference>
<organism evidence="2 3">
    <name type="scientific">Trifolium medium</name>
    <dbReference type="NCBI Taxonomy" id="97028"/>
    <lineage>
        <taxon>Eukaryota</taxon>
        <taxon>Viridiplantae</taxon>
        <taxon>Streptophyta</taxon>
        <taxon>Embryophyta</taxon>
        <taxon>Tracheophyta</taxon>
        <taxon>Spermatophyta</taxon>
        <taxon>Magnoliopsida</taxon>
        <taxon>eudicotyledons</taxon>
        <taxon>Gunneridae</taxon>
        <taxon>Pentapetalae</taxon>
        <taxon>rosids</taxon>
        <taxon>fabids</taxon>
        <taxon>Fabales</taxon>
        <taxon>Fabaceae</taxon>
        <taxon>Papilionoideae</taxon>
        <taxon>50 kb inversion clade</taxon>
        <taxon>NPAAA clade</taxon>
        <taxon>Hologalegina</taxon>
        <taxon>IRL clade</taxon>
        <taxon>Trifolieae</taxon>
        <taxon>Trifolium</taxon>
    </lineage>
</organism>
<comment type="caution">
    <text evidence="2">The sequence shown here is derived from an EMBL/GenBank/DDBJ whole genome shotgun (WGS) entry which is preliminary data.</text>
</comment>
<proteinExistence type="predicted"/>
<name>A0A392S041_9FABA</name>